<evidence type="ECO:0008006" key="3">
    <source>
        <dbReference type="Google" id="ProtNLM"/>
    </source>
</evidence>
<dbReference type="EMBL" id="JAFKCT010000004">
    <property type="protein sequence ID" value="MBN7811786.1"/>
    <property type="molecule type" value="Genomic_DNA"/>
</dbReference>
<dbReference type="RefSeq" id="WP_206578553.1">
    <property type="nucleotide sequence ID" value="NZ_JAFKCT010000004.1"/>
</dbReference>
<keyword evidence="2" id="KW-1185">Reference proteome</keyword>
<name>A0ABS3C6K4_9BACT</name>
<reference evidence="1 2" key="1">
    <citation type="submission" date="2021-03" db="EMBL/GenBank/DDBJ databases">
        <title>novel species isolated from a fishpond in China.</title>
        <authorList>
            <person name="Lu H."/>
            <person name="Cai Z."/>
        </authorList>
    </citation>
    <scope>NUCLEOTIDE SEQUENCE [LARGE SCALE GENOMIC DNA]</scope>
    <source>
        <strain evidence="1 2">H41</strain>
    </source>
</reference>
<evidence type="ECO:0000313" key="1">
    <source>
        <dbReference type="EMBL" id="MBN7811786.1"/>
    </source>
</evidence>
<comment type="caution">
    <text evidence="1">The sequence shown here is derived from an EMBL/GenBank/DDBJ whole genome shotgun (WGS) entry which is preliminary data.</text>
</comment>
<sequence>MDHCIFIHYGLEARLPFPEMRYLQELSKCFSKTTLVTNERDFKEDGLPPGVELLLVKNEGYDFGKFLKAFRRIDSERLDRLVLANDSNVLLGDLKGFLKKGEALKAEFWGAIDSHEKPWFSTHQDDFHLQSHFLVWEKTALPLLRSYLGEVKVQEVFVAEDLKQVRRNVINVWEIGLSQFFLRSGSAPRAVFATEELARRWGKKKKANLTIKAPGKLLELGYPFLKKKAVLRKSFWKRLLALDRDWKGWIGRSMGDPAEAKSMIAYFTKLLDNKT</sequence>
<accession>A0ABS3C6K4</accession>
<proteinExistence type="predicted"/>
<gene>
    <name evidence="1" type="ORF">J0A68_12580</name>
</gene>
<protein>
    <recommendedName>
        <fullName evidence="3">Rhamnan synthesis protein F</fullName>
    </recommendedName>
</protein>
<dbReference type="Proteomes" id="UP000664317">
    <property type="component" value="Unassembled WGS sequence"/>
</dbReference>
<evidence type="ECO:0000313" key="2">
    <source>
        <dbReference type="Proteomes" id="UP000664317"/>
    </source>
</evidence>
<organism evidence="1 2">
    <name type="scientific">Algoriphagus oliviformis</name>
    <dbReference type="NCBI Taxonomy" id="2811231"/>
    <lineage>
        <taxon>Bacteria</taxon>
        <taxon>Pseudomonadati</taxon>
        <taxon>Bacteroidota</taxon>
        <taxon>Cytophagia</taxon>
        <taxon>Cytophagales</taxon>
        <taxon>Cyclobacteriaceae</taxon>
        <taxon>Algoriphagus</taxon>
    </lineage>
</organism>
<dbReference type="InterPro" id="IPR007739">
    <property type="entry name" value="RgpF"/>
</dbReference>
<dbReference type="Pfam" id="PF05045">
    <property type="entry name" value="RgpF"/>
    <property type="match status" value="1"/>
</dbReference>